<dbReference type="SUPFAM" id="SSF56042">
    <property type="entry name" value="PurM C-terminal domain-like"/>
    <property type="match status" value="1"/>
</dbReference>
<evidence type="ECO:0000259" key="3">
    <source>
        <dbReference type="Pfam" id="PF00586"/>
    </source>
</evidence>
<organism evidence="5 6">
    <name type="scientific">Propioniciclava flava</name>
    <dbReference type="NCBI Taxonomy" id="2072026"/>
    <lineage>
        <taxon>Bacteria</taxon>
        <taxon>Bacillati</taxon>
        <taxon>Actinomycetota</taxon>
        <taxon>Actinomycetes</taxon>
        <taxon>Propionibacteriales</taxon>
        <taxon>Propionibacteriaceae</taxon>
        <taxon>Propioniciclava</taxon>
    </lineage>
</organism>
<keyword evidence="1 5" id="KW-0418">Kinase</keyword>
<feature type="binding site" evidence="1">
    <location>
        <position position="78"/>
    </location>
    <ligand>
        <name>Mg(2+)</name>
        <dbReference type="ChEBI" id="CHEBI:18420"/>
        <label>3</label>
    </ligand>
</feature>
<dbReference type="Pfam" id="PF02769">
    <property type="entry name" value="AIRS_C"/>
    <property type="match status" value="1"/>
</dbReference>
<dbReference type="EMBL" id="PPCV01000001">
    <property type="protein sequence ID" value="RXW33350.1"/>
    <property type="molecule type" value="Genomic_DNA"/>
</dbReference>
<feature type="binding site" evidence="1">
    <location>
        <position position="267"/>
    </location>
    <ligand>
        <name>substrate</name>
    </ligand>
</feature>
<dbReference type="Proteomes" id="UP000290624">
    <property type="component" value="Unassembled WGS sequence"/>
</dbReference>
<keyword evidence="1" id="KW-0547">Nucleotide-binding</keyword>
<evidence type="ECO:0000256" key="1">
    <source>
        <dbReference type="HAMAP-Rule" id="MF_02128"/>
    </source>
</evidence>
<proteinExistence type="inferred from homology"/>
<dbReference type="GO" id="GO:0009030">
    <property type="term" value="F:thiamine-phosphate kinase activity"/>
    <property type="evidence" value="ECO:0007669"/>
    <property type="project" value="UniProtKB-UniRule"/>
</dbReference>
<comment type="similarity">
    <text evidence="1">Belongs to the thiamine-monophosphate kinase family.</text>
</comment>
<dbReference type="PANTHER" id="PTHR30270:SF0">
    <property type="entry name" value="THIAMINE-MONOPHOSPHATE KINASE"/>
    <property type="match status" value="1"/>
</dbReference>
<evidence type="ECO:0000313" key="6">
    <source>
        <dbReference type="Proteomes" id="UP000290624"/>
    </source>
</evidence>
<evidence type="ECO:0000256" key="2">
    <source>
        <dbReference type="SAM" id="MobiDB-lite"/>
    </source>
</evidence>
<feature type="region of interest" description="Disordered" evidence="2">
    <location>
        <begin position="296"/>
        <end position="319"/>
    </location>
</feature>
<feature type="binding site" evidence="1">
    <location>
        <begin position="125"/>
        <end position="126"/>
    </location>
    <ligand>
        <name>ATP</name>
        <dbReference type="ChEBI" id="CHEBI:30616"/>
    </ligand>
</feature>
<dbReference type="Pfam" id="PF00586">
    <property type="entry name" value="AIRS"/>
    <property type="match status" value="1"/>
</dbReference>
<dbReference type="PIRSF" id="PIRSF005303">
    <property type="entry name" value="Thiam_monoph_kin"/>
    <property type="match status" value="1"/>
</dbReference>
<dbReference type="InterPro" id="IPR016188">
    <property type="entry name" value="PurM-like_N"/>
</dbReference>
<dbReference type="HAMAP" id="MF_02128">
    <property type="entry name" value="TMP_kinase"/>
    <property type="match status" value="1"/>
</dbReference>
<dbReference type="PANTHER" id="PTHR30270">
    <property type="entry name" value="THIAMINE-MONOPHOSPHATE KINASE"/>
    <property type="match status" value="1"/>
</dbReference>
<dbReference type="EC" id="2.7.4.16" evidence="1"/>
<evidence type="ECO:0000313" key="5">
    <source>
        <dbReference type="EMBL" id="RXW33350.1"/>
    </source>
</evidence>
<keyword evidence="1" id="KW-0808">Transferase</keyword>
<feature type="binding site" evidence="1">
    <location>
        <position position="151"/>
    </location>
    <ligand>
        <name>ATP</name>
        <dbReference type="ChEBI" id="CHEBI:30616"/>
    </ligand>
</feature>
<feature type="binding site" evidence="1">
    <location>
        <position position="34"/>
    </location>
    <ligand>
        <name>Mg(2+)</name>
        <dbReference type="ChEBI" id="CHEBI:18420"/>
        <label>4</label>
    </ligand>
</feature>
<feature type="domain" description="PurM-like N-terminal" evidence="3">
    <location>
        <begin position="32"/>
        <end position="141"/>
    </location>
</feature>
<comment type="catalytic activity">
    <reaction evidence="1">
        <text>thiamine phosphate + ATP = thiamine diphosphate + ADP</text>
        <dbReference type="Rhea" id="RHEA:15913"/>
        <dbReference type="ChEBI" id="CHEBI:30616"/>
        <dbReference type="ChEBI" id="CHEBI:37575"/>
        <dbReference type="ChEBI" id="CHEBI:58937"/>
        <dbReference type="ChEBI" id="CHEBI:456216"/>
        <dbReference type="EC" id="2.7.4.16"/>
    </reaction>
</comment>
<accession>A0A4Q2EID5</accession>
<feature type="domain" description="PurM-like C-terminal" evidence="4">
    <location>
        <begin position="155"/>
        <end position="246"/>
    </location>
</feature>
<feature type="binding site" evidence="1">
    <location>
        <position position="47"/>
    </location>
    <ligand>
        <name>Mg(2+)</name>
        <dbReference type="ChEBI" id="CHEBI:18420"/>
        <label>4</label>
    </ligand>
</feature>
<comment type="caution">
    <text evidence="1">Lacks conserved residue(s) required for the propagation of feature annotation.</text>
</comment>
<dbReference type="OrthoDB" id="9802811at2"/>
<dbReference type="SUPFAM" id="SSF55326">
    <property type="entry name" value="PurM N-terminal domain-like"/>
    <property type="match status" value="1"/>
</dbReference>
<comment type="caution">
    <text evidence="5">The sequence shown here is derived from an EMBL/GenBank/DDBJ whole genome shotgun (WGS) entry which is preliminary data.</text>
</comment>
<dbReference type="NCBIfam" id="TIGR01379">
    <property type="entry name" value="thiL"/>
    <property type="match status" value="1"/>
</dbReference>
<dbReference type="GO" id="GO:0005524">
    <property type="term" value="F:ATP binding"/>
    <property type="evidence" value="ECO:0007669"/>
    <property type="project" value="UniProtKB-UniRule"/>
</dbReference>
<comment type="miscellaneous">
    <text evidence="1">Reaction mechanism of ThiL seems to utilize a direct, inline transfer of the gamma-phosphate of ATP to TMP rather than a phosphorylated enzyme intermediate.</text>
</comment>
<comment type="pathway">
    <text evidence="1">Cofactor biosynthesis; thiamine diphosphate biosynthesis; thiamine diphosphate from thiamine phosphate: step 1/1.</text>
</comment>
<protein>
    <recommendedName>
        <fullName evidence="1">Thiamine-monophosphate kinase</fullName>
        <shortName evidence="1">TMP kinase</shortName>
        <shortName evidence="1">Thiamine-phosphate kinase</shortName>
        <ecNumber evidence="1">2.7.4.16</ecNumber>
    </recommendedName>
</protein>
<keyword evidence="1" id="KW-0479">Metal-binding</keyword>
<feature type="binding site" evidence="1">
    <location>
        <position position="213"/>
    </location>
    <ligand>
        <name>Mg(2+)</name>
        <dbReference type="ChEBI" id="CHEBI:18420"/>
        <label>3</label>
    </ligand>
</feature>
<dbReference type="UniPathway" id="UPA00060">
    <property type="reaction ID" value="UER00142"/>
</dbReference>
<feature type="binding site" evidence="1">
    <location>
        <position position="56"/>
    </location>
    <ligand>
        <name>substrate</name>
    </ligand>
</feature>
<dbReference type="InterPro" id="IPR036676">
    <property type="entry name" value="PurM-like_C_sf"/>
</dbReference>
<reference evidence="5 6" key="1">
    <citation type="submission" date="2018-01" db="EMBL/GenBank/DDBJ databases">
        <title>Lactibacter flavus gen. nov., sp. nov., a novel bacterium of the family Propionibacteriaceae isolated from raw milk and dairy products.</title>
        <authorList>
            <person name="Wenning M."/>
            <person name="Breitenwieser F."/>
            <person name="Huptas C."/>
            <person name="von Neubeck M."/>
            <person name="Busse H.-J."/>
            <person name="Scherer S."/>
        </authorList>
    </citation>
    <scope>NUCLEOTIDE SEQUENCE [LARGE SCALE GENOMIC DNA]</scope>
    <source>
        <strain evidence="5 6">VG341</strain>
    </source>
</reference>
<dbReference type="NCBIfam" id="NF004351">
    <property type="entry name" value="PRK05731.1-4"/>
    <property type="match status" value="1"/>
</dbReference>
<dbReference type="GO" id="GO:0000287">
    <property type="term" value="F:magnesium ion binding"/>
    <property type="evidence" value="ECO:0007669"/>
    <property type="project" value="UniProtKB-UniRule"/>
</dbReference>
<comment type="function">
    <text evidence="1">Catalyzes the ATP-dependent phosphorylation of thiamine-monophosphate (TMP) to form thiamine-pyrophosphate (TPP), the active form of vitamin B1.</text>
</comment>
<feature type="binding site" evidence="1">
    <location>
        <position position="49"/>
    </location>
    <ligand>
        <name>Mg(2+)</name>
        <dbReference type="ChEBI" id="CHEBI:18420"/>
        <label>2</label>
    </ligand>
</feature>
<dbReference type="AlphaFoldDB" id="A0A4Q2EID5"/>
<feature type="binding site" evidence="1">
    <location>
        <position position="34"/>
    </location>
    <ligand>
        <name>Mg(2+)</name>
        <dbReference type="ChEBI" id="CHEBI:18420"/>
        <label>3</label>
    </ligand>
</feature>
<dbReference type="InterPro" id="IPR006283">
    <property type="entry name" value="ThiL-like"/>
</dbReference>
<feature type="binding site" evidence="1">
    <location>
        <position position="78"/>
    </location>
    <ligand>
        <name>Mg(2+)</name>
        <dbReference type="ChEBI" id="CHEBI:18420"/>
        <label>2</label>
    </ligand>
</feature>
<dbReference type="CDD" id="cd02194">
    <property type="entry name" value="ThiL"/>
    <property type="match status" value="1"/>
</dbReference>
<feature type="binding site" evidence="1">
    <location>
        <position position="316"/>
    </location>
    <ligand>
        <name>substrate</name>
    </ligand>
</feature>
<keyword evidence="1" id="KW-0460">Magnesium</keyword>
<sequence>MARTVADAGEFGLIAEFTHGVEMPVGVSVGPGDDCAVFTPRGDVVVSTDSMIEDVHFKRVWSGAGDVGRKAIASAVADVEAMGARPTGVVVALALPADTPHDWALEFGRGVRAECETSGAALLGGDLTKAPVIGVTVTALGDLEGRPPVLRSGARPGDVVAYIGRLGMAAAGLAVLTRGFRSPGAVVRAHRVPEPPYGQGALALAAGATAMIDCSDGLLADLGHIAEESGVSIDLLADRLDVDEAQKTVAAAIGGGDPLVYILTGGDDHALLATFPATTAVPEGWTTIGNVRSLDEGEAPGVTVGGSPWESDAGGWRHF</sequence>
<feature type="binding site" evidence="1">
    <location>
        <position position="49"/>
    </location>
    <ligand>
        <name>Mg(2+)</name>
        <dbReference type="ChEBI" id="CHEBI:18420"/>
        <label>1</label>
    </ligand>
</feature>
<dbReference type="RefSeq" id="WP_129457316.1">
    <property type="nucleotide sequence ID" value="NZ_PPCV01000001.1"/>
</dbReference>
<feature type="binding site" evidence="1">
    <location>
        <position position="215"/>
    </location>
    <ligand>
        <name>ATP</name>
        <dbReference type="ChEBI" id="CHEBI:30616"/>
    </ligand>
</feature>
<feature type="binding site" evidence="1">
    <location>
        <position position="126"/>
    </location>
    <ligand>
        <name>Mg(2+)</name>
        <dbReference type="ChEBI" id="CHEBI:18420"/>
        <label>1</label>
    </ligand>
</feature>
<dbReference type="GO" id="GO:0009228">
    <property type="term" value="P:thiamine biosynthetic process"/>
    <property type="evidence" value="ECO:0007669"/>
    <property type="project" value="UniProtKB-KW"/>
</dbReference>
<keyword evidence="1" id="KW-0067">ATP-binding</keyword>
<keyword evidence="6" id="KW-1185">Reference proteome</keyword>
<dbReference type="InterPro" id="IPR010918">
    <property type="entry name" value="PurM-like_C_dom"/>
</dbReference>
<evidence type="ECO:0000259" key="4">
    <source>
        <dbReference type="Pfam" id="PF02769"/>
    </source>
</evidence>
<gene>
    <name evidence="1" type="primary">thiL</name>
    <name evidence="5" type="ORF">C1706_00860</name>
</gene>
<dbReference type="GO" id="GO:0009229">
    <property type="term" value="P:thiamine diphosphate biosynthetic process"/>
    <property type="evidence" value="ECO:0007669"/>
    <property type="project" value="UniProtKB-UniRule"/>
</dbReference>
<dbReference type="Gene3D" id="3.90.650.10">
    <property type="entry name" value="PurM-like C-terminal domain"/>
    <property type="match status" value="1"/>
</dbReference>
<feature type="binding site" evidence="1">
    <location>
        <position position="78"/>
    </location>
    <ligand>
        <name>Mg(2+)</name>
        <dbReference type="ChEBI" id="CHEBI:18420"/>
        <label>4</label>
    </ligand>
</feature>
<keyword evidence="1" id="KW-0784">Thiamine biosynthesis</keyword>
<feature type="binding site" evidence="1">
    <location>
        <position position="48"/>
    </location>
    <ligand>
        <name>Mg(2+)</name>
        <dbReference type="ChEBI" id="CHEBI:18420"/>
        <label>1</label>
    </ligand>
</feature>
<name>A0A4Q2EID5_9ACTN</name>
<feature type="binding site" evidence="1">
    <location>
        <position position="216"/>
    </location>
    <ligand>
        <name>Mg(2+)</name>
        <dbReference type="ChEBI" id="CHEBI:18420"/>
        <label>5</label>
    </ligand>
</feature>
<dbReference type="InterPro" id="IPR036921">
    <property type="entry name" value="PurM-like_N_sf"/>
</dbReference>
<dbReference type="Gene3D" id="3.30.1330.10">
    <property type="entry name" value="PurM-like, N-terminal domain"/>
    <property type="match status" value="1"/>
</dbReference>